<gene>
    <name evidence="2" type="ORF">EBB54_01170</name>
</gene>
<keyword evidence="3" id="KW-1185">Reference proteome</keyword>
<keyword evidence="1" id="KW-0175">Coiled coil</keyword>
<protein>
    <submittedName>
        <fullName evidence="2">Uncharacterized protein</fullName>
    </submittedName>
</protein>
<sequence>MELDSEEVQMMDKAAVQQKIDEMQQEIEQQRTLLNEKAREIEELKRLFDGSGVEAKQTLCTSRDCFKDSLEAVYEIVSGLEKYTTEEVLFYAAQILSELMDTRDVAIYTVANRDYARLCSATSSNARRMGNSIKYTALGEVYEELKNGRVYMNSTMREDLPLLASAVYDHEEIRVILMFWGIPSERMTLSESKRLTVIEMLLQNAILRASRYMSNFRRQRYMEGTNVLNEKAFRVLVNAFLEAKEKGLTECALVEVDMGYEDYEEVSTQVACNIRQTDYMGLMEGEKLYILLANTDMKNAEVVQERLRKLGYESTLKEDAA</sequence>
<organism evidence="2 3">
    <name type="scientific">Schaedlerella arabinosiphila</name>
    <dbReference type="NCBI Taxonomy" id="2044587"/>
    <lineage>
        <taxon>Bacteria</taxon>
        <taxon>Bacillati</taxon>
        <taxon>Bacillota</taxon>
        <taxon>Clostridia</taxon>
        <taxon>Lachnospirales</taxon>
        <taxon>Lachnospiraceae</taxon>
        <taxon>Schaedlerella</taxon>
    </lineage>
</organism>
<evidence type="ECO:0000256" key="1">
    <source>
        <dbReference type="SAM" id="Coils"/>
    </source>
</evidence>
<evidence type="ECO:0000313" key="2">
    <source>
        <dbReference type="EMBL" id="RRK30141.1"/>
    </source>
</evidence>
<proteinExistence type="predicted"/>
<accession>A0A3R8R1H6</accession>
<evidence type="ECO:0000313" key="3">
    <source>
        <dbReference type="Proteomes" id="UP000274920"/>
    </source>
</evidence>
<feature type="coiled-coil region" evidence="1">
    <location>
        <begin position="13"/>
        <end position="47"/>
    </location>
</feature>
<dbReference type="Proteomes" id="UP000274920">
    <property type="component" value="Unassembled WGS sequence"/>
</dbReference>
<name>A0A3R8R1H6_9FIRM</name>
<reference evidence="2" key="1">
    <citation type="submission" date="2018-10" db="EMBL/GenBank/DDBJ databases">
        <title>Schaedlerella arabinophila gen. nov. sp. nov., isolated from the mouse intestinal tract and comparative analysis with the genome of the closely related altered Schaedler flora strain ASF502.</title>
        <authorList>
            <person name="Miyake S."/>
            <person name="Soh M."/>
            <person name="Seedorf H."/>
        </authorList>
    </citation>
    <scope>NUCLEOTIDE SEQUENCE [LARGE SCALE GENOMIC DNA]</scope>
    <source>
        <strain evidence="2">DSM 106076</strain>
    </source>
</reference>
<dbReference type="AlphaFoldDB" id="A0A3R8R1H6"/>
<comment type="caution">
    <text evidence="2">The sequence shown here is derived from an EMBL/GenBank/DDBJ whole genome shotgun (WGS) entry which is preliminary data.</text>
</comment>
<dbReference type="EMBL" id="RHJS01000002">
    <property type="protein sequence ID" value="RRK30141.1"/>
    <property type="molecule type" value="Genomic_DNA"/>
</dbReference>
<dbReference type="RefSeq" id="WP_125126013.1">
    <property type="nucleotide sequence ID" value="NZ_RHJS01000002.1"/>
</dbReference>